<dbReference type="InterPro" id="IPR039425">
    <property type="entry name" value="RNA_pol_sigma-70-like"/>
</dbReference>
<dbReference type="InterPro" id="IPR007627">
    <property type="entry name" value="RNA_pol_sigma70_r2"/>
</dbReference>
<feature type="domain" description="RNA polymerase sigma-70 region 2" evidence="5">
    <location>
        <begin position="32"/>
        <end position="81"/>
    </location>
</feature>
<proteinExistence type="inferred from homology"/>
<evidence type="ECO:0000256" key="4">
    <source>
        <dbReference type="ARBA" id="ARBA00023163"/>
    </source>
</evidence>
<dbReference type="GO" id="GO:0006352">
    <property type="term" value="P:DNA-templated transcription initiation"/>
    <property type="evidence" value="ECO:0007669"/>
    <property type="project" value="InterPro"/>
</dbReference>
<comment type="similarity">
    <text evidence="1">Belongs to the sigma-70 factor family. ECF subfamily.</text>
</comment>
<dbReference type="InterPro" id="IPR013249">
    <property type="entry name" value="RNA_pol_sigma70_r4_t2"/>
</dbReference>
<evidence type="ECO:0000259" key="6">
    <source>
        <dbReference type="Pfam" id="PF08281"/>
    </source>
</evidence>
<evidence type="ECO:0000259" key="5">
    <source>
        <dbReference type="Pfam" id="PF04542"/>
    </source>
</evidence>
<dbReference type="CDD" id="cd06171">
    <property type="entry name" value="Sigma70_r4"/>
    <property type="match status" value="1"/>
</dbReference>
<dbReference type="SUPFAM" id="SSF88659">
    <property type="entry name" value="Sigma3 and sigma4 domains of RNA polymerase sigma factors"/>
    <property type="match status" value="1"/>
</dbReference>
<keyword evidence="4" id="KW-0804">Transcription</keyword>
<evidence type="ECO:0000256" key="3">
    <source>
        <dbReference type="ARBA" id="ARBA00023082"/>
    </source>
</evidence>
<dbReference type="PANTHER" id="PTHR43133:SF51">
    <property type="entry name" value="RNA POLYMERASE SIGMA FACTOR"/>
    <property type="match status" value="1"/>
</dbReference>
<reference evidence="7" key="1">
    <citation type="submission" date="2024-05" db="EMBL/GenBank/DDBJ databases">
        <title>Planctomycetes of the genus Singulisphaera possess chitinolytic capabilities.</title>
        <authorList>
            <person name="Ivanova A."/>
        </authorList>
    </citation>
    <scope>NUCLEOTIDE SEQUENCE</scope>
    <source>
        <strain evidence="7">Ch08T</strain>
    </source>
</reference>
<dbReference type="EMBL" id="CP155447">
    <property type="protein sequence ID" value="XBH04743.1"/>
    <property type="molecule type" value="Genomic_DNA"/>
</dbReference>
<feature type="domain" description="RNA polymerase sigma factor 70 region 4 type 2" evidence="6">
    <location>
        <begin position="128"/>
        <end position="179"/>
    </location>
</feature>
<keyword evidence="2" id="KW-0805">Transcription regulation</keyword>
<dbReference type="SUPFAM" id="SSF88946">
    <property type="entry name" value="Sigma2 domain of RNA polymerase sigma factors"/>
    <property type="match status" value="1"/>
</dbReference>
<dbReference type="AlphaFoldDB" id="A0AAU7CI44"/>
<dbReference type="PANTHER" id="PTHR43133">
    <property type="entry name" value="RNA POLYMERASE ECF-TYPE SIGMA FACTO"/>
    <property type="match status" value="1"/>
</dbReference>
<evidence type="ECO:0000313" key="7">
    <source>
        <dbReference type="EMBL" id="XBH04743.1"/>
    </source>
</evidence>
<name>A0AAU7CI44_9BACT</name>
<accession>A0AAU7CI44</accession>
<dbReference type="InterPro" id="IPR036388">
    <property type="entry name" value="WH-like_DNA-bd_sf"/>
</dbReference>
<dbReference type="Gene3D" id="1.10.1740.10">
    <property type="match status" value="1"/>
</dbReference>
<organism evidence="7">
    <name type="scientific">Singulisphaera sp. Ch08</name>
    <dbReference type="NCBI Taxonomy" id="3120278"/>
    <lineage>
        <taxon>Bacteria</taxon>
        <taxon>Pseudomonadati</taxon>
        <taxon>Planctomycetota</taxon>
        <taxon>Planctomycetia</taxon>
        <taxon>Isosphaerales</taxon>
        <taxon>Isosphaeraceae</taxon>
        <taxon>Singulisphaera</taxon>
    </lineage>
</organism>
<dbReference type="RefSeq" id="WP_406697537.1">
    <property type="nucleotide sequence ID" value="NZ_CP155447.1"/>
</dbReference>
<dbReference type="Pfam" id="PF04542">
    <property type="entry name" value="Sigma70_r2"/>
    <property type="match status" value="1"/>
</dbReference>
<sequence>MTAQPCVPASHLESFRRYLEVLAAGQLDPRLRGKLDPADVVQQTLMKACLRRDGFRGDGDRQLRAWLRVILANVLIDNLRKFGGGTGRGREQSLEAAVEESSRRLEGLLEDDGSSPSHRADRNERILLLSDVLSRLPDDQRLAVELRHLGGKSLEEVASQLGRSVPAVAGLLRRALKTLRSELGKLA</sequence>
<dbReference type="Pfam" id="PF08281">
    <property type="entry name" value="Sigma70_r4_2"/>
    <property type="match status" value="1"/>
</dbReference>
<gene>
    <name evidence="7" type="ORF">V5E97_01635</name>
</gene>
<dbReference type="Gene3D" id="1.10.10.10">
    <property type="entry name" value="Winged helix-like DNA-binding domain superfamily/Winged helix DNA-binding domain"/>
    <property type="match status" value="1"/>
</dbReference>
<dbReference type="InterPro" id="IPR014284">
    <property type="entry name" value="RNA_pol_sigma-70_dom"/>
</dbReference>
<dbReference type="GO" id="GO:0016987">
    <property type="term" value="F:sigma factor activity"/>
    <property type="evidence" value="ECO:0007669"/>
    <property type="project" value="UniProtKB-KW"/>
</dbReference>
<evidence type="ECO:0000256" key="1">
    <source>
        <dbReference type="ARBA" id="ARBA00010641"/>
    </source>
</evidence>
<keyword evidence="3" id="KW-0731">Sigma factor</keyword>
<dbReference type="NCBIfam" id="TIGR02937">
    <property type="entry name" value="sigma70-ECF"/>
    <property type="match status" value="1"/>
</dbReference>
<protein>
    <submittedName>
        <fullName evidence="7">Sigma-70 family RNA polymerase sigma factor</fullName>
    </submittedName>
</protein>
<evidence type="ECO:0000256" key="2">
    <source>
        <dbReference type="ARBA" id="ARBA00023015"/>
    </source>
</evidence>
<dbReference type="InterPro" id="IPR013325">
    <property type="entry name" value="RNA_pol_sigma_r2"/>
</dbReference>
<dbReference type="GO" id="GO:0003677">
    <property type="term" value="F:DNA binding"/>
    <property type="evidence" value="ECO:0007669"/>
    <property type="project" value="InterPro"/>
</dbReference>
<dbReference type="InterPro" id="IPR013324">
    <property type="entry name" value="RNA_pol_sigma_r3/r4-like"/>
</dbReference>